<dbReference type="GeneID" id="54488132"/>
<dbReference type="Proteomes" id="UP000799437">
    <property type="component" value="Unassembled WGS sequence"/>
</dbReference>
<dbReference type="InterPro" id="IPR002575">
    <property type="entry name" value="Aminoglycoside_PTrfase"/>
</dbReference>
<dbReference type="SUPFAM" id="SSF56112">
    <property type="entry name" value="Protein kinase-like (PK-like)"/>
    <property type="match status" value="1"/>
</dbReference>
<evidence type="ECO:0000313" key="2">
    <source>
        <dbReference type="EMBL" id="KAF2757601.1"/>
    </source>
</evidence>
<keyword evidence="3" id="KW-1185">Reference proteome</keyword>
<dbReference type="OrthoDB" id="4177236at2759"/>
<dbReference type="RefSeq" id="XP_033600052.1">
    <property type="nucleotide sequence ID" value="XM_033747078.1"/>
</dbReference>
<gene>
    <name evidence="2" type="ORF">EJ05DRAFT_501132</name>
</gene>
<dbReference type="PANTHER" id="PTHR21310:SF48">
    <property type="entry name" value="AMINOGLYCOSIDE PHOSPHOTRANSFERASE DOMAIN-CONTAINING PROTEIN"/>
    <property type="match status" value="1"/>
</dbReference>
<proteinExistence type="predicted"/>
<reference evidence="2" key="1">
    <citation type="journal article" date="2020" name="Stud. Mycol.">
        <title>101 Dothideomycetes genomes: a test case for predicting lifestyles and emergence of pathogens.</title>
        <authorList>
            <person name="Haridas S."/>
            <person name="Albert R."/>
            <person name="Binder M."/>
            <person name="Bloem J."/>
            <person name="Labutti K."/>
            <person name="Salamov A."/>
            <person name="Andreopoulos B."/>
            <person name="Baker S."/>
            <person name="Barry K."/>
            <person name="Bills G."/>
            <person name="Bluhm B."/>
            <person name="Cannon C."/>
            <person name="Castanera R."/>
            <person name="Culley D."/>
            <person name="Daum C."/>
            <person name="Ezra D."/>
            <person name="Gonzalez J."/>
            <person name="Henrissat B."/>
            <person name="Kuo A."/>
            <person name="Liang C."/>
            <person name="Lipzen A."/>
            <person name="Lutzoni F."/>
            <person name="Magnuson J."/>
            <person name="Mondo S."/>
            <person name="Nolan M."/>
            <person name="Ohm R."/>
            <person name="Pangilinan J."/>
            <person name="Park H.-J."/>
            <person name="Ramirez L."/>
            <person name="Alfaro M."/>
            <person name="Sun H."/>
            <person name="Tritt A."/>
            <person name="Yoshinaga Y."/>
            <person name="Zwiers L.-H."/>
            <person name="Turgeon B."/>
            <person name="Goodwin S."/>
            <person name="Spatafora J."/>
            <person name="Crous P."/>
            <person name="Grigoriev I."/>
        </authorList>
    </citation>
    <scope>NUCLEOTIDE SEQUENCE</scope>
    <source>
        <strain evidence="2">CBS 121739</strain>
    </source>
</reference>
<dbReference type="Gene3D" id="3.90.1200.10">
    <property type="match status" value="1"/>
</dbReference>
<dbReference type="AlphaFoldDB" id="A0A6A6W932"/>
<protein>
    <recommendedName>
        <fullName evidence="1">Aminoglycoside phosphotransferase domain-containing protein</fullName>
    </recommendedName>
</protein>
<evidence type="ECO:0000259" key="1">
    <source>
        <dbReference type="Pfam" id="PF01636"/>
    </source>
</evidence>
<dbReference type="Pfam" id="PF01636">
    <property type="entry name" value="APH"/>
    <property type="match status" value="1"/>
</dbReference>
<evidence type="ECO:0000313" key="3">
    <source>
        <dbReference type="Proteomes" id="UP000799437"/>
    </source>
</evidence>
<name>A0A6A6W932_9PEZI</name>
<dbReference type="InterPro" id="IPR051678">
    <property type="entry name" value="AGP_Transferase"/>
</dbReference>
<feature type="domain" description="Aminoglycoside phosphotransferase" evidence="1">
    <location>
        <begin position="23"/>
        <end position="94"/>
    </location>
</feature>
<dbReference type="PANTHER" id="PTHR21310">
    <property type="entry name" value="AMINOGLYCOSIDE PHOSPHOTRANSFERASE-RELATED-RELATED"/>
    <property type="match status" value="1"/>
</dbReference>
<dbReference type="InterPro" id="IPR011009">
    <property type="entry name" value="Kinase-like_dom_sf"/>
</dbReference>
<organism evidence="2 3">
    <name type="scientific">Pseudovirgaria hyperparasitica</name>
    <dbReference type="NCBI Taxonomy" id="470096"/>
    <lineage>
        <taxon>Eukaryota</taxon>
        <taxon>Fungi</taxon>
        <taxon>Dikarya</taxon>
        <taxon>Ascomycota</taxon>
        <taxon>Pezizomycotina</taxon>
        <taxon>Dothideomycetes</taxon>
        <taxon>Dothideomycetes incertae sedis</taxon>
        <taxon>Acrospermales</taxon>
        <taxon>Acrospermaceae</taxon>
        <taxon>Pseudovirgaria</taxon>
    </lineage>
</organism>
<sequence>MDITSFEDFIFAGSTTASPVFLRFLRSLRQEVSARGVFTHGDIRPANIIVRQGEDLTWKVVALIDWETSGFYPSYWECVKMTNNFHHTDNHDWYLYLPESVSQHRYPVDWLVDRVLDIHLKNS</sequence>
<dbReference type="EMBL" id="ML996573">
    <property type="protein sequence ID" value="KAF2757601.1"/>
    <property type="molecule type" value="Genomic_DNA"/>
</dbReference>
<accession>A0A6A6W932</accession>